<dbReference type="InterPro" id="IPR026960">
    <property type="entry name" value="RVT-Znf"/>
</dbReference>
<evidence type="ECO:0000313" key="4">
    <source>
        <dbReference type="EMBL" id="KAL0913715.1"/>
    </source>
</evidence>
<feature type="region of interest" description="Disordered" evidence="1">
    <location>
        <begin position="379"/>
        <end position="416"/>
    </location>
</feature>
<accession>A0ABD0UMG1</accession>
<comment type="caution">
    <text evidence="4">The sequence shown here is derived from an EMBL/GenBank/DDBJ whole genome shotgun (WGS) entry which is preliminary data.</text>
</comment>
<evidence type="ECO:0000313" key="5">
    <source>
        <dbReference type="Proteomes" id="UP001552299"/>
    </source>
</evidence>
<reference evidence="4 5" key="1">
    <citation type="journal article" date="2024" name="Plant Biotechnol. J.">
        <title>Dendrobium thyrsiflorum genome and its molecular insights into genes involved in important horticultural traits.</title>
        <authorList>
            <person name="Chen B."/>
            <person name="Wang J.Y."/>
            <person name="Zheng P.J."/>
            <person name="Li K.L."/>
            <person name="Liang Y.M."/>
            <person name="Chen X.F."/>
            <person name="Zhang C."/>
            <person name="Zhao X."/>
            <person name="He X."/>
            <person name="Zhang G.Q."/>
            <person name="Liu Z.J."/>
            <person name="Xu Q."/>
        </authorList>
    </citation>
    <scope>NUCLEOTIDE SEQUENCE [LARGE SCALE GENOMIC DNA]</scope>
    <source>
        <strain evidence="4">GZMU011</strain>
    </source>
</reference>
<evidence type="ECO:0008006" key="6">
    <source>
        <dbReference type="Google" id="ProtNLM"/>
    </source>
</evidence>
<feature type="region of interest" description="Disordered" evidence="1">
    <location>
        <begin position="213"/>
        <end position="254"/>
    </location>
</feature>
<dbReference type="EMBL" id="JANQDX010000013">
    <property type="protein sequence ID" value="KAL0913715.1"/>
    <property type="molecule type" value="Genomic_DNA"/>
</dbReference>
<evidence type="ECO:0000259" key="2">
    <source>
        <dbReference type="Pfam" id="PF13966"/>
    </source>
</evidence>
<dbReference type="InterPro" id="IPR036691">
    <property type="entry name" value="Endo/exonu/phosph_ase_sf"/>
</dbReference>
<dbReference type="PANTHER" id="PTHR31286">
    <property type="entry name" value="GLYCINE-RICH CELL WALL STRUCTURAL PROTEIN 1.8-LIKE"/>
    <property type="match status" value="1"/>
</dbReference>
<evidence type="ECO:0000259" key="3">
    <source>
        <dbReference type="Pfam" id="PF14111"/>
    </source>
</evidence>
<feature type="compositionally biased region" description="Low complexity" evidence="1">
    <location>
        <begin position="290"/>
        <end position="299"/>
    </location>
</feature>
<gene>
    <name evidence="4" type="ORF">M5K25_017196</name>
</gene>
<evidence type="ECO:0000256" key="1">
    <source>
        <dbReference type="SAM" id="MobiDB-lite"/>
    </source>
</evidence>
<feature type="compositionally biased region" description="Polar residues" evidence="1">
    <location>
        <begin position="346"/>
        <end position="361"/>
    </location>
</feature>
<name>A0ABD0UMG1_DENTH</name>
<dbReference type="Gene3D" id="3.60.10.10">
    <property type="entry name" value="Endonuclease/exonuclease/phosphatase"/>
    <property type="match status" value="1"/>
</dbReference>
<feature type="compositionally biased region" description="Polar residues" evidence="1">
    <location>
        <begin position="310"/>
        <end position="322"/>
    </location>
</feature>
<feature type="domain" description="DUF4283" evidence="3">
    <location>
        <begin position="34"/>
        <end position="112"/>
    </location>
</feature>
<dbReference type="SUPFAM" id="SSF56219">
    <property type="entry name" value="DNase I-like"/>
    <property type="match status" value="1"/>
</dbReference>
<feature type="compositionally biased region" description="Low complexity" evidence="1">
    <location>
        <begin position="329"/>
        <end position="345"/>
    </location>
</feature>
<dbReference type="Proteomes" id="UP001552299">
    <property type="component" value="Unassembled WGS sequence"/>
</dbReference>
<feature type="compositionally biased region" description="Polar residues" evidence="1">
    <location>
        <begin position="275"/>
        <end position="289"/>
    </location>
</feature>
<dbReference type="InterPro" id="IPR025558">
    <property type="entry name" value="DUF4283"/>
</dbReference>
<dbReference type="InterPro" id="IPR040256">
    <property type="entry name" value="At4g02000-like"/>
</dbReference>
<protein>
    <recommendedName>
        <fullName evidence="6">Reverse transcriptase zinc-binding domain-containing protein</fullName>
    </recommendedName>
</protein>
<feature type="compositionally biased region" description="Polar residues" evidence="1">
    <location>
        <begin position="379"/>
        <end position="406"/>
    </location>
</feature>
<dbReference type="Pfam" id="PF13966">
    <property type="entry name" value="zf-RVT"/>
    <property type="match status" value="1"/>
</dbReference>
<keyword evidence="5" id="KW-1185">Reference proteome</keyword>
<sequence length="1035" mass="116826">MTRLLATSLFPSSTPRLGFLFLLQIWTGVLRIGASLVGYSVGPRPTYLSLQNAIKKVWSIKGSVELLSLNDGFFLFKFTSPEDFEVAWSGGPWFFFGRPFILQKWTPKFKPKRDECNSIPIWIKIVDLPLAVWNPLGISKIASFVGHPLAVDALTARKTRLTFARVCVLVNKVSSFPDEIPISMDDDEMSLKVLYDWKQVPCAACGSLVHPSNLCHKNPQPKPPAKPPNRGRSSSRTRPALTNPQLPPKPQTLLPSSVTLANAILPTPINNSSLDTIPNPSTFTHPITQANPPENSLLAPLPPSLIPELNTTTEDPIPNLNSPLEDVSSSDNLPASSSNSSHTSSLQNAPTSSLDNSRQFNSATISPNKFSILQLDNQLEPTSQGACPSSQPQPDGSPVLGQSQKTQHAKSTRAKGANSQLIHGTLLFGATSPILLSVVYATNNPADRIPLWHQLSILADSISTPWIVMGDFNCFREPNDKSGGVPTHFSRLGEFNNWVFNYGTADLKSTGLRYTWFNRHVDDPIHIKLDRMLVNQNWLDCFPFSFYKVIPPTCSDHSPLLLCSGNNSNSAGRFQFKNYWINMDDFWEALISSFAIHHVGSPISILYAKLRALKLNLKNKNWANDHFIKTKLTDLYLKHKDCLDLIQGNLIDYQLNASLKAIRSNISFLHGAWCSWTIQRAKALWLQHGEDDLGFLYARRTQFLRFTVANTLAYWIRGAIIPKSCMKYIDRLCSRFLYHGSIEGKKLHLVAWHNTCLPTCYGGLGIPDIHSLYFGFGCSFIWRMYNTNSLVFDWLRRNYLSPWKPLPVKVSKFWKFIHQIAGKIKNYISFVVAADSSHLSLFWDPWVDGKLLAELFSPVIGISDCVKDFVDGHSWCLPDCLPSWLRQTISAIPISDASSASIVWKSIDKPCFKSFRLLFFADLHKVPWFKFVWHKRAVLRYSSYSWLMFRNGLKTADILAKRNISIQPTCPLCQRDDENYAHLFFSCDYSFSVISQLLPILDSFLFRPSSMQLFEFLKDISIYNSAEKNFCYFVI</sequence>
<proteinExistence type="predicted"/>
<organism evidence="4 5">
    <name type="scientific">Dendrobium thyrsiflorum</name>
    <name type="common">Pinecone-like raceme dendrobium</name>
    <name type="synonym">Orchid</name>
    <dbReference type="NCBI Taxonomy" id="117978"/>
    <lineage>
        <taxon>Eukaryota</taxon>
        <taxon>Viridiplantae</taxon>
        <taxon>Streptophyta</taxon>
        <taxon>Embryophyta</taxon>
        <taxon>Tracheophyta</taxon>
        <taxon>Spermatophyta</taxon>
        <taxon>Magnoliopsida</taxon>
        <taxon>Liliopsida</taxon>
        <taxon>Asparagales</taxon>
        <taxon>Orchidaceae</taxon>
        <taxon>Epidendroideae</taxon>
        <taxon>Malaxideae</taxon>
        <taxon>Dendrobiinae</taxon>
        <taxon>Dendrobium</taxon>
    </lineage>
</organism>
<dbReference type="AlphaFoldDB" id="A0ABD0UMG1"/>
<feature type="region of interest" description="Disordered" evidence="1">
    <location>
        <begin position="275"/>
        <end position="361"/>
    </location>
</feature>
<dbReference type="Pfam" id="PF14111">
    <property type="entry name" value="DUF4283"/>
    <property type="match status" value="1"/>
</dbReference>
<feature type="domain" description="Reverse transcriptase zinc-binding" evidence="2">
    <location>
        <begin position="919"/>
        <end position="990"/>
    </location>
</feature>
<dbReference type="PANTHER" id="PTHR31286:SF180">
    <property type="entry name" value="OS10G0362600 PROTEIN"/>
    <property type="match status" value="1"/>
</dbReference>